<evidence type="ECO:0000256" key="8">
    <source>
        <dbReference type="ARBA" id="ARBA00022824"/>
    </source>
</evidence>
<dbReference type="CDD" id="cd06462">
    <property type="entry name" value="Peptidase_S24_S26"/>
    <property type="match status" value="1"/>
</dbReference>
<evidence type="ECO:0000256" key="2">
    <source>
        <dbReference type="ARBA" id="ARBA00004648"/>
    </source>
</evidence>
<evidence type="ECO:0000256" key="1">
    <source>
        <dbReference type="ARBA" id="ARBA00000677"/>
    </source>
</evidence>
<evidence type="ECO:0000256" key="7">
    <source>
        <dbReference type="ARBA" id="ARBA00022692"/>
    </source>
</evidence>
<dbReference type="GO" id="GO:0009003">
    <property type="term" value="F:signal peptidase activity"/>
    <property type="evidence" value="ECO:0007669"/>
    <property type="project" value="UniProtKB-EC"/>
</dbReference>
<keyword evidence="8" id="KW-0256">Endoplasmic reticulum</keyword>
<evidence type="ECO:0000313" key="14">
    <source>
        <dbReference type="Proteomes" id="UP001154252"/>
    </source>
</evidence>
<dbReference type="AlphaFoldDB" id="A0A9W4P9D0"/>
<evidence type="ECO:0000256" key="12">
    <source>
        <dbReference type="ARBA" id="ARBA00045533"/>
    </source>
</evidence>
<dbReference type="PANTHER" id="PTHR10806">
    <property type="entry name" value="SIGNAL PEPTIDASE COMPLEX CATALYTIC SUBUNIT SEC11"/>
    <property type="match status" value="1"/>
</dbReference>
<dbReference type="EC" id="3.4.21.89" evidence="4"/>
<organism evidence="13 14">
    <name type="scientific">Penicillium egyptiacum</name>
    <dbReference type="NCBI Taxonomy" id="1303716"/>
    <lineage>
        <taxon>Eukaryota</taxon>
        <taxon>Fungi</taxon>
        <taxon>Dikarya</taxon>
        <taxon>Ascomycota</taxon>
        <taxon>Pezizomycotina</taxon>
        <taxon>Eurotiomycetes</taxon>
        <taxon>Eurotiomycetidae</taxon>
        <taxon>Eurotiales</taxon>
        <taxon>Aspergillaceae</taxon>
        <taxon>Penicillium</taxon>
    </lineage>
</organism>
<protein>
    <recommendedName>
        <fullName evidence="5">Signal peptidase complex catalytic subunit SEC11</fullName>
        <ecNumber evidence="4">3.4.21.89</ecNumber>
    </recommendedName>
    <alternativeName>
        <fullName evidence="6">Signal peptidase complex catalytic subunit sec11</fullName>
    </alternativeName>
</protein>
<evidence type="ECO:0000256" key="10">
    <source>
        <dbReference type="ARBA" id="ARBA00022989"/>
    </source>
</evidence>
<comment type="catalytic activity">
    <reaction evidence="1">
        <text>Cleavage of hydrophobic, N-terminal signal or leader sequences from secreted and periplasmic proteins.</text>
        <dbReference type="EC" id="3.4.21.89"/>
    </reaction>
</comment>
<keyword evidence="9" id="KW-0735">Signal-anchor</keyword>
<gene>
    <name evidence="13" type="ORF">PEGY_LOCUS10697</name>
</gene>
<dbReference type="InterPro" id="IPR001733">
    <property type="entry name" value="Peptidase_S26B"/>
</dbReference>
<dbReference type="Proteomes" id="UP001154252">
    <property type="component" value="Unassembled WGS sequence"/>
</dbReference>
<dbReference type="OrthoDB" id="10257561at2759"/>
<evidence type="ECO:0000256" key="6">
    <source>
        <dbReference type="ARBA" id="ARBA00021755"/>
    </source>
</evidence>
<accession>A0A9W4P9D0</accession>
<keyword evidence="10" id="KW-1133">Transmembrane helix</keyword>
<keyword evidence="11" id="KW-0472">Membrane</keyword>
<evidence type="ECO:0000256" key="5">
    <source>
        <dbReference type="ARBA" id="ARBA00019685"/>
    </source>
</evidence>
<dbReference type="PANTHER" id="PTHR10806:SF6">
    <property type="entry name" value="SIGNAL PEPTIDASE COMPLEX CATALYTIC SUBUNIT SEC11"/>
    <property type="match status" value="1"/>
</dbReference>
<evidence type="ECO:0000256" key="9">
    <source>
        <dbReference type="ARBA" id="ARBA00022968"/>
    </source>
</evidence>
<evidence type="ECO:0000256" key="4">
    <source>
        <dbReference type="ARBA" id="ARBA00013208"/>
    </source>
</evidence>
<reference evidence="13" key="1">
    <citation type="submission" date="2021-07" db="EMBL/GenBank/DDBJ databases">
        <authorList>
            <person name="Branca A.L. A."/>
        </authorList>
    </citation>
    <scope>NUCLEOTIDE SEQUENCE</scope>
</reference>
<comment type="function">
    <text evidence="12">Catalytic component of the signal peptidase complex (SPC) which catalyzes the cleavage of N-terminal signal sequences from nascent proteins as they are translocated into the lumen of the endoplasmic reticulum. Specifically cleaves N-terminal signal peptides that contain a hydrophobic alpha-helix (h-region) shorter than 18-20 amino acids.</text>
</comment>
<comment type="caution">
    <text evidence="13">The sequence shown here is derived from an EMBL/GenBank/DDBJ whole genome shotgun (WGS) entry which is preliminary data.</text>
</comment>
<evidence type="ECO:0000313" key="13">
    <source>
        <dbReference type="EMBL" id="CAG8909899.1"/>
    </source>
</evidence>
<keyword evidence="7" id="KW-0812">Transmembrane</keyword>
<dbReference type="GO" id="GO:0005787">
    <property type="term" value="C:signal peptidase complex"/>
    <property type="evidence" value="ECO:0007669"/>
    <property type="project" value="TreeGrafter"/>
</dbReference>
<sequence>MSSNFSLKRIGDALSAIGLFTGLIISAWKGMCVITGSSYPIMVVSSESMEPVFYRGDLILLWNNAREVNVGDISVVGFFGRRLPMVHRAIEVLNGSDNGKEGILRAITVHSTTDSFIQWGRSYVHREEIIGLVWIHVPYIGRVALALRENPILFLYPGVATLVVVGLCG</sequence>
<keyword evidence="14" id="KW-1185">Reference proteome</keyword>
<evidence type="ECO:0000256" key="11">
    <source>
        <dbReference type="ARBA" id="ARBA00023136"/>
    </source>
</evidence>
<dbReference type="InterPro" id="IPR036286">
    <property type="entry name" value="LexA/Signal_pep-like_sf"/>
</dbReference>
<proteinExistence type="inferred from homology"/>
<comment type="subcellular location">
    <subcellularLocation>
        <location evidence="2">Endoplasmic reticulum membrane</location>
        <topology evidence="2">Single-pass type II membrane protein</topology>
    </subcellularLocation>
</comment>
<dbReference type="SUPFAM" id="SSF51306">
    <property type="entry name" value="LexA/Signal peptidase"/>
    <property type="match status" value="1"/>
</dbReference>
<name>A0A9W4P9D0_9EURO</name>
<dbReference type="GO" id="GO:0006465">
    <property type="term" value="P:signal peptide processing"/>
    <property type="evidence" value="ECO:0007669"/>
    <property type="project" value="InterPro"/>
</dbReference>
<dbReference type="EMBL" id="CAJVRC010000904">
    <property type="protein sequence ID" value="CAG8909899.1"/>
    <property type="molecule type" value="Genomic_DNA"/>
</dbReference>
<evidence type="ECO:0000256" key="3">
    <source>
        <dbReference type="ARBA" id="ARBA00011035"/>
    </source>
</evidence>
<comment type="similarity">
    <text evidence="3">Belongs to the peptidase S26B family.</text>
</comment>